<proteinExistence type="predicted"/>
<evidence type="ECO:0008006" key="3">
    <source>
        <dbReference type="Google" id="ProtNLM"/>
    </source>
</evidence>
<dbReference type="AlphaFoldDB" id="A0A081C161"/>
<evidence type="ECO:0000313" key="1">
    <source>
        <dbReference type="EMBL" id="GAK58316.1"/>
    </source>
</evidence>
<gene>
    <name evidence="1" type="ORF">U27_05290</name>
</gene>
<evidence type="ECO:0000313" key="2">
    <source>
        <dbReference type="Proteomes" id="UP000030661"/>
    </source>
</evidence>
<dbReference type="PROSITE" id="PS51257">
    <property type="entry name" value="PROKAR_LIPOPROTEIN"/>
    <property type="match status" value="1"/>
</dbReference>
<dbReference type="HOGENOM" id="CLU_2128551_0_0_0"/>
<name>A0A081C161_VECG1</name>
<dbReference type="Proteomes" id="UP000030661">
    <property type="component" value="Unassembled WGS sequence"/>
</dbReference>
<sequence length="113" mass="13070">MPLIRCLSLCIACLVLQACPAPGEGKKAEHGYAVCQPIIEALERYHQENRSYPDTLDVLIPEYIEGIPEEVHGYPILYNITEESYRLRFSYEQPGMNHCDYMPETGWKCYGYY</sequence>
<dbReference type="STRING" id="1499967.U27_05290"/>
<organism evidence="1">
    <name type="scientific">Vecturithrix granuli</name>
    <dbReference type="NCBI Taxonomy" id="1499967"/>
    <lineage>
        <taxon>Bacteria</taxon>
        <taxon>Candidatus Moduliflexota</taxon>
        <taxon>Candidatus Vecturitrichia</taxon>
        <taxon>Candidatus Vecturitrichales</taxon>
        <taxon>Candidatus Vecturitrichaceae</taxon>
        <taxon>Candidatus Vecturithrix</taxon>
    </lineage>
</organism>
<keyword evidence="2" id="KW-1185">Reference proteome</keyword>
<dbReference type="EMBL" id="DF820467">
    <property type="protein sequence ID" value="GAK58316.1"/>
    <property type="molecule type" value="Genomic_DNA"/>
</dbReference>
<reference evidence="1" key="1">
    <citation type="journal article" date="2015" name="PeerJ">
        <title>First genomic representation of candidate bacterial phylum KSB3 points to enhanced environmental sensing as a trigger of wastewater bulking.</title>
        <authorList>
            <person name="Sekiguchi Y."/>
            <person name="Ohashi A."/>
            <person name="Parks D.H."/>
            <person name="Yamauchi T."/>
            <person name="Tyson G.W."/>
            <person name="Hugenholtz P."/>
        </authorList>
    </citation>
    <scope>NUCLEOTIDE SEQUENCE [LARGE SCALE GENOMIC DNA]</scope>
</reference>
<protein>
    <recommendedName>
        <fullName evidence="3">Type II secretion system protein G</fullName>
    </recommendedName>
</protein>
<accession>A0A081C161</accession>